<dbReference type="SUPFAM" id="SSF103088">
    <property type="entry name" value="OmpA-like"/>
    <property type="match status" value="1"/>
</dbReference>
<dbReference type="AlphaFoldDB" id="F3KZG2"/>
<organism evidence="10 11">
    <name type="scientific">Aequoribacter fuscus</name>
    <dbReference type="NCBI Taxonomy" id="2518989"/>
    <lineage>
        <taxon>Bacteria</taxon>
        <taxon>Pseudomonadati</taxon>
        <taxon>Pseudomonadota</taxon>
        <taxon>Gammaproteobacteria</taxon>
        <taxon>Cellvibrionales</taxon>
        <taxon>Halieaceae</taxon>
        <taxon>Aequoribacter</taxon>
    </lineage>
</organism>
<protein>
    <submittedName>
        <fullName evidence="10">Flagellar motor rotation protein MotB</fullName>
    </submittedName>
</protein>
<keyword evidence="5" id="KW-1133">Transmembrane helix</keyword>
<keyword evidence="10" id="KW-0966">Cell projection</keyword>
<name>F3KZG2_9GAMM</name>
<evidence type="ECO:0000259" key="9">
    <source>
        <dbReference type="PROSITE" id="PS51123"/>
    </source>
</evidence>
<accession>F3KZG2</accession>
<keyword evidence="10" id="KW-0282">Flagellum</keyword>
<keyword evidence="3" id="KW-1003">Cell membrane</keyword>
<dbReference type="GO" id="GO:0005886">
    <property type="term" value="C:plasma membrane"/>
    <property type="evidence" value="ECO:0007669"/>
    <property type="project" value="UniProtKB-SubCell"/>
</dbReference>
<dbReference type="CDD" id="cd07185">
    <property type="entry name" value="OmpA_C-like"/>
    <property type="match status" value="1"/>
</dbReference>
<sequence length="341" mass="36769">MAFFVLLLSFAETEVPKFKQISGSLKAAFGIEKIVPKITVPMARSLLVEEFTPAVAERTVINRKEQQSDETRLESIVKKTEDGEYDEETQLKFQQVQDVLREEINRGMAEVKIENGEILVNLLDPSSAGGKPDDSGSQKGGPIPQEVVEMTAKIAKVQAEIKEEISVNLVDRASGQSFGGTSDSTTSNSSEANANSKYQQLQADLADEIASGLAEIEKQGDKIIVRLANQGSFDSGSATLKNSFGGTLSKLGNTLSRYSGSVLIEGHTDNVPVGFSERFKSNWDLSASRAAAVADYLLTSTPLQGGSVMIKGYADSKPLDTNDSPVGRANNRRIEVIVDDT</sequence>
<feature type="region of interest" description="Disordered" evidence="8">
    <location>
        <begin position="124"/>
        <end position="143"/>
    </location>
</feature>
<comment type="subcellular location">
    <subcellularLocation>
        <location evidence="1">Cell membrane</location>
        <topology evidence="1">Single-pass membrane protein</topology>
    </subcellularLocation>
</comment>
<comment type="similarity">
    <text evidence="2">Belongs to the MotB family.</text>
</comment>
<reference evidence="10 11" key="1">
    <citation type="journal article" date="2011" name="J. Bacteriol.">
        <title>Genome sequence of strain IMCC3088, a proteorhodopsin-containing marine bacterium belonging to the OM60/NOR5 clade.</title>
        <authorList>
            <person name="Jang Y."/>
            <person name="Oh H.M."/>
            <person name="Kang I."/>
            <person name="Lee K."/>
            <person name="Yang S.J."/>
            <person name="Cho J.C."/>
        </authorList>
    </citation>
    <scope>NUCLEOTIDE SEQUENCE [LARGE SCALE GENOMIC DNA]</scope>
    <source>
        <strain evidence="10 11">IMCC3088</strain>
    </source>
</reference>
<evidence type="ECO:0000313" key="11">
    <source>
        <dbReference type="Proteomes" id="UP000005615"/>
    </source>
</evidence>
<evidence type="ECO:0000256" key="5">
    <source>
        <dbReference type="ARBA" id="ARBA00022989"/>
    </source>
</evidence>
<feature type="region of interest" description="Disordered" evidence="8">
    <location>
        <begin position="174"/>
        <end position="195"/>
    </location>
</feature>
<gene>
    <name evidence="10" type="ORF">IMCC3088_301</name>
</gene>
<evidence type="ECO:0000256" key="1">
    <source>
        <dbReference type="ARBA" id="ARBA00004162"/>
    </source>
</evidence>
<feature type="domain" description="OmpA-like" evidence="9">
    <location>
        <begin position="220"/>
        <end position="341"/>
    </location>
</feature>
<evidence type="ECO:0000256" key="7">
    <source>
        <dbReference type="PROSITE-ProRule" id="PRU00473"/>
    </source>
</evidence>
<evidence type="ECO:0000256" key="2">
    <source>
        <dbReference type="ARBA" id="ARBA00008914"/>
    </source>
</evidence>
<dbReference type="InterPro" id="IPR025713">
    <property type="entry name" value="MotB-like_N_dom"/>
</dbReference>
<dbReference type="Pfam" id="PF13677">
    <property type="entry name" value="MotB_plug"/>
    <property type="match status" value="1"/>
</dbReference>
<evidence type="ECO:0000256" key="4">
    <source>
        <dbReference type="ARBA" id="ARBA00022692"/>
    </source>
</evidence>
<proteinExistence type="inferred from homology"/>
<dbReference type="eggNOG" id="COG1360">
    <property type="taxonomic scope" value="Bacteria"/>
</dbReference>
<dbReference type="Gene3D" id="3.30.1330.60">
    <property type="entry name" value="OmpA-like domain"/>
    <property type="match status" value="1"/>
</dbReference>
<dbReference type="InterPro" id="IPR036737">
    <property type="entry name" value="OmpA-like_sf"/>
</dbReference>
<dbReference type="InterPro" id="IPR050330">
    <property type="entry name" value="Bact_OuterMem_StrucFunc"/>
</dbReference>
<keyword evidence="4" id="KW-0812">Transmembrane</keyword>
<evidence type="ECO:0000256" key="3">
    <source>
        <dbReference type="ARBA" id="ARBA00022475"/>
    </source>
</evidence>
<keyword evidence="6 7" id="KW-0472">Membrane</keyword>
<dbReference type="PROSITE" id="PS51123">
    <property type="entry name" value="OMPA_2"/>
    <property type="match status" value="1"/>
</dbReference>
<dbReference type="PANTHER" id="PTHR30329:SF21">
    <property type="entry name" value="LIPOPROTEIN YIAD-RELATED"/>
    <property type="match status" value="1"/>
</dbReference>
<dbReference type="PANTHER" id="PTHR30329">
    <property type="entry name" value="STATOR ELEMENT OF FLAGELLAR MOTOR COMPLEX"/>
    <property type="match status" value="1"/>
</dbReference>
<dbReference type="InterPro" id="IPR006665">
    <property type="entry name" value="OmpA-like"/>
</dbReference>
<dbReference type="EMBL" id="AEIG01000012">
    <property type="protein sequence ID" value="EGG30533.1"/>
    <property type="molecule type" value="Genomic_DNA"/>
</dbReference>
<dbReference type="Pfam" id="PF00691">
    <property type="entry name" value="OmpA"/>
    <property type="match status" value="1"/>
</dbReference>
<evidence type="ECO:0000313" key="10">
    <source>
        <dbReference type="EMBL" id="EGG30533.1"/>
    </source>
</evidence>
<dbReference type="Proteomes" id="UP000005615">
    <property type="component" value="Unassembled WGS sequence"/>
</dbReference>
<dbReference type="STRING" id="2518989.IMCC3088_301"/>
<evidence type="ECO:0000256" key="8">
    <source>
        <dbReference type="SAM" id="MobiDB-lite"/>
    </source>
</evidence>
<comment type="caution">
    <text evidence="10">The sequence shown here is derived from an EMBL/GenBank/DDBJ whole genome shotgun (WGS) entry which is preliminary data.</text>
</comment>
<evidence type="ECO:0000256" key="6">
    <source>
        <dbReference type="ARBA" id="ARBA00023136"/>
    </source>
</evidence>
<keyword evidence="10" id="KW-0969">Cilium</keyword>
<keyword evidence="11" id="KW-1185">Reference proteome</keyword>